<sequence length="92" mass="10232">MHNFKKGINSLLELSVMLLSMVPGAGLKVSSTGKVNALDTQWSLQLQSCLILKKRAGFLYGYTATIKWKERKAAVICYSQCYAVHTAHSRQV</sequence>
<keyword evidence="1" id="KW-0732">Signal</keyword>
<feature type="chain" id="PRO_5001519736" evidence="1">
    <location>
        <begin position="27"/>
        <end position="92"/>
    </location>
</feature>
<proteinExistence type="evidence at transcript level"/>
<dbReference type="EMBL" id="GBBK01005628">
    <property type="protein sequence ID" value="JAC18854.1"/>
    <property type="molecule type" value="mRNA"/>
</dbReference>
<accession>A0A023FDM1</accession>
<protein>
    <submittedName>
        <fullName evidence="2">Putative secreted protein</fullName>
    </submittedName>
</protein>
<name>A0A023FDM1_AMBCJ</name>
<dbReference type="AlphaFoldDB" id="A0A023FDM1"/>
<reference evidence="2" key="1">
    <citation type="submission" date="2014-03" db="EMBL/GenBank/DDBJ databases">
        <title>The sialotranscriptome of Amblyomma triste, Amblyomma parvum and Amblyomma cajennense ticks, uncovered by 454-based RNA-seq.</title>
        <authorList>
            <person name="Garcia G.R."/>
            <person name="Gardinassi L.G."/>
            <person name="Ribeiro J.M."/>
            <person name="Anatriello E."/>
            <person name="Ferreira B.R."/>
            <person name="Moreira H.N."/>
            <person name="Mafra C."/>
            <person name="Olegario M.M."/>
            <person name="Szabo P.J."/>
            <person name="Miranda-Santos I.K."/>
            <person name="Maruyama S.R."/>
        </authorList>
    </citation>
    <scope>NUCLEOTIDE SEQUENCE</scope>
    <source>
        <strain evidence="2">Uberlandia</strain>
        <tissue evidence="2">Salivary glands</tissue>
    </source>
</reference>
<feature type="signal peptide" evidence="1">
    <location>
        <begin position="1"/>
        <end position="26"/>
    </location>
</feature>
<evidence type="ECO:0000313" key="2">
    <source>
        <dbReference type="EMBL" id="JAC18854.1"/>
    </source>
</evidence>
<evidence type="ECO:0000256" key="1">
    <source>
        <dbReference type="SAM" id="SignalP"/>
    </source>
</evidence>
<organism evidence="2">
    <name type="scientific">Amblyomma cajennense</name>
    <name type="common">Cayenne tick</name>
    <name type="synonym">Acarus cajennensis</name>
    <dbReference type="NCBI Taxonomy" id="34607"/>
    <lineage>
        <taxon>Eukaryota</taxon>
        <taxon>Metazoa</taxon>
        <taxon>Ecdysozoa</taxon>
        <taxon>Arthropoda</taxon>
        <taxon>Chelicerata</taxon>
        <taxon>Arachnida</taxon>
        <taxon>Acari</taxon>
        <taxon>Parasitiformes</taxon>
        <taxon>Ixodida</taxon>
        <taxon>Ixodoidea</taxon>
        <taxon>Ixodidae</taxon>
        <taxon>Amblyomminae</taxon>
        <taxon>Amblyomma</taxon>
    </lineage>
</organism>